<evidence type="ECO:0000313" key="1">
    <source>
        <dbReference type="EMBL" id="SCW02373.1"/>
    </source>
</evidence>
<reference evidence="2" key="1">
    <citation type="submission" date="2016-03" db="EMBL/GenBank/DDBJ databases">
        <authorList>
            <person name="Devillers H."/>
        </authorList>
    </citation>
    <scope>NUCLEOTIDE SEQUENCE [LARGE SCALE GENOMIC DNA]</scope>
</reference>
<dbReference type="OMA" id="KFIQNNC"/>
<organism evidence="1 2">
    <name type="scientific">Lachancea fermentati</name>
    <name type="common">Zygosaccharomyces fermentati</name>
    <dbReference type="NCBI Taxonomy" id="4955"/>
    <lineage>
        <taxon>Eukaryota</taxon>
        <taxon>Fungi</taxon>
        <taxon>Dikarya</taxon>
        <taxon>Ascomycota</taxon>
        <taxon>Saccharomycotina</taxon>
        <taxon>Saccharomycetes</taxon>
        <taxon>Saccharomycetales</taxon>
        <taxon>Saccharomycetaceae</taxon>
        <taxon>Lachancea</taxon>
    </lineage>
</organism>
<gene>
    <name evidence="1" type="ORF">LAFE_0F05006G</name>
</gene>
<evidence type="ECO:0000313" key="2">
    <source>
        <dbReference type="Proteomes" id="UP000190831"/>
    </source>
</evidence>
<accession>A0A1G4MET8</accession>
<sequence>MSLQKFIQNNCLILQLRLSYKSITPLNETNLQHAITANLQELGNVLYLSSNADRWGKTLKRSQPSMDLILSSSNVSLLALVLFNLRGFVNDGHVKSIHANDINSMFIAPNTTKLESVYDRLANKWATIDQRRKSKSKEVDPYITLNPWIFQNEPNNFAQTVTGKIVPLSTENLKSKLYGAHEFHGSRFFDFDRHLGIPSVNGQYVNKTVSTHHESLKDHSSFIKLKPVLYPDFESLPLTLKHWLDGITEENLSSWKKEEASRLGFLLNGFKGF</sequence>
<keyword evidence="2" id="KW-1185">Reference proteome</keyword>
<dbReference type="OrthoDB" id="4038219at2759"/>
<dbReference type="Proteomes" id="UP000190831">
    <property type="component" value="Chromosome F"/>
</dbReference>
<name>A0A1G4MET8_LACFM</name>
<dbReference type="AlphaFoldDB" id="A0A1G4MET8"/>
<proteinExistence type="predicted"/>
<protein>
    <submittedName>
        <fullName evidence="1">LAFE_0F05006g1_1</fullName>
    </submittedName>
</protein>
<dbReference type="EMBL" id="LT598490">
    <property type="protein sequence ID" value="SCW02373.1"/>
    <property type="molecule type" value="Genomic_DNA"/>
</dbReference>